<dbReference type="GO" id="GO:0000323">
    <property type="term" value="C:lytic vacuole"/>
    <property type="evidence" value="ECO:0007669"/>
    <property type="project" value="TreeGrafter"/>
</dbReference>
<dbReference type="KEGG" id="pmrn:116952592"/>
<organism evidence="4 5">
    <name type="scientific">Petromyzon marinus</name>
    <name type="common">Sea lamprey</name>
    <dbReference type="NCBI Taxonomy" id="7757"/>
    <lineage>
        <taxon>Eukaryota</taxon>
        <taxon>Metazoa</taxon>
        <taxon>Chordata</taxon>
        <taxon>Craniata</taxon>
        <taxon>Vertebrata</taxon>
        <taxon>Cyclostomata</taxon>
        <taxon>Hyperoartia</taxon>
        <taxon>Petromyzontiformes</taxon>
        <taxon>Petromyzontidae</taxon>
        <taxon>Petromyzon</taxon>
    </lineage>
</organism>
<dbReference type="PANTHER" id="PTHR15157">
    <property type="entry name" value="UV RADIATION RESISTANCE-ASSOCIATED GENE PROTEIN"/>
    <property type="match status" value="1"/>
</dbReference>
<dbReference type="GO" id="GO:0032991">
    <property type="term" value="C:protein-containing complex"/>
    <property type="evidence" value="ECO:0007669"/>
    <property type="project" value="UniProtKB-ARBA"/>
</dbReference>
<dbReference type="GO" id="GO:0005768">
    <property type="term" value="C:endosome"/>
    <property type="evidence" value="ECO:0007669"/>
    <property type="project" value="TreeGrafter"/>
</dbReference>
<evidence type="ECO:0000313" key="4">
    <source>
        <dbReference type="Proteomes" id="UP001318040"/>
    </source>
</evidence>
<dbReference type="GO" id="GO:0035493">
    <property type="term" value="P:SNARE complex assembly"/>
    <property type="evidence" value="ECO:0007669"/>
    <property type="project" value="TreeGrafter"/>
</dbReference>
<dbReference type="InterPro" id="IPR018791">
    <property type="entry name" value="UV_resistance/autophagy_Atg14"/>
</dbReference>
<reference evidence="5" key="1">
    <citation type="submission" date="2025-08" db="UniProtKB">
        <authorList>
            <consortium name="RefSeq"/>
        </authorList>
    </citation>
    <scope>IDENTIFICATION</scope>
    <source>
        <tissue evidence="5">Sperm</tissue>
    </source>
</reference>
<feature type="region of interest" description="Disordered" evidence="3">
    <location>
        <begin position="452"/>
        <end position="527"/>
    </location>
</feature>
<name>A0AAJ7U2F6_PETMA</name>
<dbReference type="PANTHER" id="PTHR15157:SF5">
    <property type="entry name" value="UV RADIATION RESISTANCE-ASSOCIATED GENE PROTEIN"/>
    <property type="match status" value="1"/>
</dbReference>
<dbReference type="SUPFAM" id="SSF49562">
    <property type="entry name" value="C2 domain (Calcium/lipid-binding domain, CaLB)"/>
    <property type="match status" value="1"/>
</dbReference>
<evidence type="ECO:0000256" key="3">
    <source>
        <dbReference type="SAM" id="MobiDB-lite"/>
    </source>
</evidence>
<dbReference type="Pfam" id="PF10186">
    <property type="entry name" value="ATG14"/>
    <property type="match status" value="1"/>
</dbReference>
<keyword evidence="1 2" id="KW-0175">Coiled coil</keyword>
<dbReference type="CDD" id="cd00030">
    <property type="entry name" value="C2"/>
    <property type="match status" value="1"/>
</dbReference>
<evidence type="ECO:0000256" key="2">
    <source>
        <dbReference type="SAM" id="Coils"/>
    </source>
</evidence>
<dbReference type="Proteomes" id="UP001318040">
    <property type="component" value="Chromosome 47"/>
</dbReference>
<evidence type="ECO:0000256" key="1">
    <source>
        <dbReference type="ARBA" id="ARBA00023054"/>
    </source>
</evidence>
<dbReference type="GO" id="GO:0000149">
    <property type="term" value="F:SNARE binding"/>
    <property type="evidence" value="ECO:0007669"/>
    <property type="project" value="TreeGrafter"/>
</dbReference>
<gene>
    <name evidence="5" type="primary">UVRAG</name>
</gene>
<proteinExistence type="predicted"/>
<dbReference type="AlphaFoldDB" id="A0AAJ7U2F6"/>
<dbReference type="RefSeq" id="XP_032827969.1">
    <property type="nucleotide sequence ID" value="XM_032972078.1"/>
</dbReference>
<keyword evidence="4" id="KW-1185">Reference proteome</keyword>
<accession>A0AAJ7U2F6</accession>
<feature type="coiled-coil region" evidence="2">
    <location>
        <begin position="253"/>
        <end position="287"/>
    </location>
</feature>
<protein>
    <submittedName>
        <fullName evidence="5">UV radiation resistance-associated gene protein isoform X1</fullName>
    </submittedName>
</protein>
<dbReference type="InterPro" id="IPR035892">
    <property type="entry name" value="C2_domain_sf"/>
</dbReference>
<dbReference type="CTD" id="7405"/>
<feature type="compositionally biased region" description="Basic and acidic residues" evidence="3">
    <location>
        <begin position="508"/>
        <end position="521"/>
    </location>
</feature>
<evidence type="ECO:0000313" key="5">
    <source>
        <dbReference type="RefSeq" id="XP_032827969.1"/>
    </source>
</evidence>
<sequence>MATAWGRLSTSSGLIMAHGDLSLARRLRHLRSISARNLVNPAGRALLDSYFTLHLWHDSHILPEFYTSEVIRDSLNPTWCSLDFGLMPDNLDTSVSRLVVRVYGGRGDRFSALIEWDVHLDGLRYVGPQIRADAPNSIVFGMTDGYYGTLSNRKKLADRTQGSLQVDENIVRTSYSVFSLIRLHTAQRAIKQTQATVKRVHRDIEERLRSKASHILMLKDREQLQIGISMLHSELKRQRQALEKQTDLLLHTQMELAHRAEELEKKRECLKQEWETVQKKRRKQEDKRSMLQKTNAQLTVRRRQIFSELAFIYPIAANDNEEHFICHIKLPNSDNFQAKDEASVSGALGFTAHLVCMVTLFLHVPLRYPVLHRGSKSRIRDDITDKLTDKDREFPLYAKGNERFHFDYGVYLLNKNIAQLRYYCSLNTPDLRRTLYNLRDLLESKLGVPASRLRPSVPRGSSVASPESGGGARQHVLSISAPLGVNGEKEGGTSGSATAAAATPPKEVGPRHGGVDQDFHGSRQTLG</sequence>